<accession>I8I1Q1</accession>
<reference evidence="2 3" key="1">
    <citation type="journal article" date="2012" name="J. Bacteriol.">
        <title>Genome Sequence of n-Alkane-Degrading Hydrocarboniphaga effusa Strain AP103T (ATCC BAA-332T).</title>
        <authorList>
            <person name="Chang H.K."/>
            <person name="Zylstra G.J."/>
            <person name="Chae J.C."/>
        </authorList>
    </citation>
    <scope>NUCLEOTIDE SEQUENCE [LARGE SCALE GENOMIC DNA]</scope>
    <source>
        <strain evidence="2 3">AP103</strain>
    </source>
</reference>
<proteinExistence type="predicted"/>
<dbReference type="STRING" id="1172194.WQQ_32680"/>
<protein>
    <submittedName>
        <fullName evidence="2">Uncharacterized protein</fullName>
    </submittedName>
</protein>
<evidence type="ECO:0000313" key="2">
    <source>
        <dbReference type="EMBL" id="EIT69686.1"/>
    </source>
</evidence>
<name>I8I1Q1_9GAMM</name>
<sequence>MGLDDLNLATRHVDQSRGSTALDWSGGSMPGGFQELCGIDLPPELARWNSRTGRRAERLRHSSPGNGSLSRVARLPTGLMLDHDLGRHGMNPPGKAVPGRTLLHIGERPRQRTQPVHPA</sequence>
<dbReference type="Proteomes" id="UP000003704">
    <property type="component" value="Unassembled WGS sequence"/>
</dbReference>
<dbReference type="AlphaFoldDB" id="I8I1Q1"/>
<evidence type="ECO:0000256" key="1">
    <source>
        <dbReference type="SAM" id="MobiDB-lite"/>
    </source>
</evidence>
<dbReference type="EMBL" id="AKGD01000002">
    <property type="protein sequence ID" value="EIT69686.1"/>
    <property type="molecule type" value="Genomic_DNA"/>
</dbReference>
<evidence type="ECO:0000313" key="3">
    <source>
        <dbReference type="Proteomes" id="UP000003704"/>
    </source>
</evidence>
<feature type="region of interest" description="Disordered" evidence="1">
    <location>
        <begin position="83"/>
        <end position="119"/>
    </location>
</feature>
<gene>
    <name evidence="2" type="ORF">WQQ_32680</name>
</gene>
<comment type="caution">
    <text evidence="2">The sequence shown here is derived from an EMBL/GenBank/DDBJ whole genome shotgun (WGS) entry which is preliminary data.</text>
</comment>
<keyword evidence="3" id="KW-1185">Reference proteome</keyword>
<organism evidence="2 3">
    <name type="scientific">Hydrocarboniphaga effusa AP103</name>
    <dbReference type="NCBI Taxonomy" id="1172194"/>
    <lineage>
        <taxon>Bacteria</taxon>
        <taxon>Pseudomonadati</taxon>
        <taxon>Pseudomonadota</taxon>
        <taxon>Gammaproteobacteria</taxon>
        <taxon>Nevskiales</taxon>
        <taxon>Nevskiaceae</taxon>
        <taxon>Hydrocarboniphaga</taxon>
    </lineage>
</organism>
<feature type="region of interest" description="Disordered" evidence="1">
    <location>
        <begin position="53"/>
        <end position="72"/>
    </location>
</feature>